<evidence type="ECO:0000313" key="1">
    <source>
        <dbReference type="EMBL" id="KWT83009.1"/>
    </source>
</evidence>
<proteinExistence type="predicted"/>
<sequence length="203" mass="24129">MTKPNQCVIGFTIPLDEKSFNKQTRNPDIEYVNINFLKRWWQYHQYIVHDYDTDIRDNLKRLKVNICYNMTFNEYKHLFFSNNYKAIILFAHSRIKSSVYGIEFYDGFVNNSEIVDMLPYDYSGVIDLSACNSQTLAEDLKAKNPKYLIGSRFIDIIPTAWMTYYLLLFNYLDENEADYSEAYEKVSRFLITGKTDVLEKEKK</sequence>
<dbReference type="Proteomes" id="UP000060487">
    <property type="component" value="Unassembled WGS sequence"/>
</dbReference>
<dbReference type="RefSeq" id="WP_085052884.1">
    <property type="nucleotide sequence ID" value="NZ_LNQR01000080.1"/>
</dbReference>
<gene>
    <name evidence="1" type="ORF">ASN18_2283</name>
</gene>
<name>A0ABR5SEZ1_9BACT</name>
<comment type="caution">
    <text evidence="1">The sequence shown here is derived from an EMBL/GenBank/DDBJ whole genome shotgun (WGS) entry which is preliminary data.</text>
</comment>
<evidence type="ECO:0000313" key="2">
    <source>
        <dbReference type="Proteomes" id="UP000060487"/>
    </source>
</evidence>
<protein>
    <recommendedName>
        <fullName evidence="3">CHAT domain-containing protein</fullName>
    </recommendedName>
</protein>
<keyword evidence="2" id="KW-1185">Reference proteome</keyword>
<evidence type="ECO:0008006" key="3">
    <source>
        <dbReference type="Google" id="ProtNLM"/>
    </source>
</evidence>
<organism evidence="1 2">
    <name type="scientific">Candidatus Magnetominusculus xianensis</name>
    <dbReference type="NCBI Taxonomy" id="1748249"/>
    <lineage>
        <taxon>Bacteria</taxon>
        <taxon>Pseudomonadati</taxon>
        <taxon>Nitrospirota</taxon>
        <taxon>Nitrospiria</taxon>
        <taxon>Nitrospirales</taxon>
        <taxon>Nitrospiraceae</taxon>
        <taxon>Candidatus Magnetominusculus</taxon>
    </lineage>
</organism>
<reference evidence="1 2" key="1">
    <citation type="submission" date="2015-11" db="EMBL/GenBank/DDBJ databases">
        <authorList>
            <person name="Lin W."/>
        </authorList>
    </citation>
    <scope>NUCLEOTIDE SEQUENCE [LARGE SCALE GENOMIC DNA]</scope>
    <source>
        <strain evidence="1 2">HCH-1</strain>
    </source>
</reference>
<accession>A0ABR5SEZ1</accession>
<dbReference type="EMBL" id="LNQR01000080">
    <property type="protein sequence ID" value="KWT83009.1"/>
    <property type="molecule type" value="Genomic_DNA"/>
</dbReference>